<name>A0A547Q0G1_9RHOB</name>
<organism evidence="2 3">
    <name type="scientific">Palleronia caenipelagi</name>
    <dbReference type="NCBI Taxonomy" id="2489174"/>
    <lineage>
        <taxon>Bacteria</taxon>
        <taxon>Pseudomonadati</taxon>
        <taxon>Pseudomonadota</taxon>
        <taxon>Alphaproteobacteria</taxon>
        <taxon>Rhodobacterales</taxon>
        <taxon>Roseobacteraceae</taxon>
        <taxon>Palleronia</taxon>
    </lineage>
</organism>
<protein>
    <submittedName>
        <fullName evidence="2">DUF2163 domain-containing protein</fullName>
    </submittedName>
</protein>
<dbReference type="AlphaFoldDB" id="A0A547Q0G1"/>
<evidence type="ECO:0000313" key="3">
    <source>
        <dbReference type="Proteomes" id="UP000318590"/>
    </source>
</evidence>
<evidence type="ECO:0000259" key="1">
    <source>
        <dbReference type="Pfam" id="PF09356"/>
    </source>
</evidence>
<keyword evidence="3" id="KW-1185">Reference proteome</keyword>
<dbReference type="Proteomes" id="UP000318590">
    <property type="component" value="Unassembled WGS sequence"/>
</dbReference>
<dbReference type="Pfam" id="PF09356">
    <property type="entry name" value="Phage_BR0599"/>
    <property type="match status" value="1"/>
</dbReference>
<reference evidence="2 3" key="1">
    <citation type="submission" date="2019-06" db="EMBL/GenBank/DDBJ databases">
        <title>Paenimaribius caenipelagi gen. nov., sp. nov., isolated from a tidal flat.</title>
        <authorList>
            <person name="Yoon J.-H."/>
        </authorList>
    </citation>
    <scope>NUCLEOTIDE SEQUENCE [LARGE SCALE GENOMIC DNA]</scope>
    <source>
        <strain evidence="2 3">JBTF-M29</strain>
    </source>
</reference>
<comment type="caution">
    <text evidence="2">The sequence shown here is derived from an EMBL/GenBank/DDBJ whole genome shotgun (WGS) entry which is preliminary data.</text>
</comment>
<proteinExistence type="predicted"/>
<dbReference type="InterPro" id="IPR018964">
    <property type="entry name" value="Phage_phiJL001_Gp84_C"/>
</dbReference>
<sequence>MNDQLLSGSVATLCRCWLLTRRDGIAMGFADHDGSLFFEGQSFRPTEAVDAQALARSTGLSVDNSEILGGLSDAGLAEEDILSGRFDGAEIRVWEVDWSDPGRRSLLFAGHLGEIERMDGAFRAELRGLAEALNRPMGRIYQRQCGAVLGDGACGVDLTQSGWRVETVVRHVSGDVLETDPVQEAETDWFRHGQMEVLSGRAQGLSESIKADRSDSDQRSVTLWAAVPGLRSGDRIALVAGCDRSARTCREKFGNLLNFRGCPHLPDEDWLLSHPGQEGGR</sequence>
<dbReference type="RefSeq" id="WP_142834815.1">
    <property type="nucleotide sequence ID" value="NZ_VFSV01000016.1"/>
</dbReference>
<evidence type="ECO:0000313" key="2">
    <source>
        <dbReference type="EMBL" id="TRD19768.1"/>
    </source>
</evidence>
<feature type="domain" description="Bacteriophage phiJL001 Gp84 C-terminal" evidence="1">
    <location>
        <begin position="188"/>
        <end position="269"/>
    </location>
</feature>
<accession>A0A547Q0G1</accession>
<gene>
    <name evidence="2" type="ORF">FEV53_10740</name>
</gene>
<dbReference type="Pfam" id="PF09931">
    <property type="entry name" value="Phage_phiJL001_Gp84_N"/>
    <property type="match status" value="1"/>
</dbReference>
<dbReference type="EMBL" id="VFSV01000016">
    <property type="protein sequence ID" value="TRD19768.1"/>
    <property type="molecule type" value="Genomic_DNA"/>
</dbReference>
<dbReference type="InterPro" id="IPR011928">
    <property type="entry name" value="Phage_phiJL001_Gp84"/>
</dbReference>
<dbReference type="OrthoDB" id="1633386at2"/>
<dbReference type="NCBIfam" id="TIGR02218">
    <property type="entry name" value="phg_TIGR02218"/>
    <property type="match status" value="1"/>
</dbReference>